<dbReference type="PIRSF" id="PIRSF001365">
    <property type="entry name" value="DHDPS"/>
    <property type="match status" value="1"/>
</dbReference>
<dbReference type="Pfam" id="PF00701">
    <property type="entry name" value="DHDPS"/>
    <property type="match status" value="1"/>
</dbReference>
<evidence type="ECO:0000256" key="1">
    <source>
        <dbReference type="ARBA" id="ARBA00007592"/>
    </source>
</evidence>
<dbReference type="AlphaFoldDB" id="A0A927C6E8"/>
<comment type="similarity">
    <text evidence="1 3">Belongs to the DapA family.</text>
</comment>
<comment type="caution">
    <text evidence="5">The sequence shown here is derived from an EMBL/GenBank/DDBJ whole genome shotgun (WGS) entry which is preliminary data.</text>
</comment>
<evidence type="ECO:0000256" key="2">
    <source>
        <dbReference type="ARBA" id="ARBA00023239"/>
    </source>
</evidence>
<dbReference type="Gene3D" id="3.20.20.70">
    <property type="entry name" value="Aldolase class I"/>
    <property type="match status" value="1"/>
</dbReference>
<dbReference type="RefSeq" id="WP_190926908.1">
    <property type="nucleotide sequence ID" value="NZ_JACXJA010000009.1"/>
</dbReference>
<proteinExistence type="inferred from homology"/>
<dbReference type="PANTHER" id="PTHR12128:SF66">
    <property type="entry name" value="4-HYDROXY-2-OXOGLUTARATE ALDOLASE, MITOCHONDRIAL"/>
    <property type="match status" value="1"/>
</dbReference>
<sequence length="310" mass="34666">MDVMADGVWPTMVTPFKESGAIDYSGLERLIAWYLDQGVDGLFAVCQSSEMFFLSLEERVELARFVKESVHGRIPVIASGHISDRLDDQIEEIESIAQAGIDAFVMVTNRLAAADQSETVWVRHAETLLQKLPGIRFGLYECPYPYKRLLSPELLKWCASTGRFYFLKDTSCSLSDISAKMKAVKGSSLKIFNANSTTLLESLKMGVSGFSGVMSNFHPDLYVWLAKNWKQEPQKAEAVQAFLSTAALIGSQPYPVNAKYYLQKEGVPIGLNSRSLDSQTLTDVHKLEVDYLKSLSHMFRESSIFNVLYG</sequence>
<accession>A0A927C6E8</accession>
<evidence type="ECO:0000313" key="5">
    <source>
        <dbReference type="EMBL" id="MBD2862213.1"/>
    </source>
</evidence>
<dbReference type="SMART" id="SM01130">
    <property type="entry name" value="DHDPS"/>
    <property type="match status" value="1"/>
</dbReference>
<dbReference type="InterPro" id="IPR002220">
    <property type="entry name" value="DapA-like"/>
</dbReference>
<keyword evidence="2 3" id="KW-0456">Lyase</keyword>
<evidence type="ECO:0000256" key="4">
    <source>
        <dbReference type="PIRSR" id="PIRSR001365-1"/>
    </source>
</evidence>
<protein>
    <submittedName>
        <fullName evidence="5">Dihydrodipicolinate synthase family protein</fullName>
    </submittedName>
</protein>
<name>A0A927C6E8_9BACL</name>
<reference evidence="5" key="1">
    <citation type="submission" date="2020-09" db="EMBL/GenBank/DDBJ databases">
        <title>A novel bacterium of genus Paenibacillus, isolated from South China Sea.</title>
        <authorList>
            <person name="Huang H."/>
            <person name="Mo K."/>
            <person name="Hu Y."/>
        </authorList>
    </citation>
    <scope>NUCLEOTIDE SEQUENCE</scope>
    <source>
        <strain evidence="5">IB182363</strain>
    </source>
</reference>
<dbReference type="EMBL" id="JACXJA010000009">
    <property type="protein sequence ID" value="MBD2862213.1"/>
    <property type="molecule type" value="Genomic_DNA"/>
</dbReference>
<keyword evidence="6" id="KW-1185">Reference proteome</keyword>
<gene>
    <name evidence="5" type="ORF">IDH45_09480</name>
</gene>
<dbReference type="GO" id="GO:0008840">
    <property type="term" value="F:4-hydroxy-tetrahydrodipicolinate synthase activity"/>
    <property type="evidence" value="ECO:0007669"/>
    <property type="project" value="TreeGrafter"/>
</dbReference>
<feature type="active site" description="Schiff-base intermediate with substrate" evidence="4">
    <location>
        <position position="168"/>
    </location>
</feature>
<dbReference type="PANTHER" id="PTHR12128">
    <property type="entry name" value="DIHYDRODIPICOLINATE SYNTHASE"/>
    <property type="match status" value="1"/>
</dbReference>
<dbReference type="Proteomes" id="UP000639396">
    <property type="component" value="Unassembled WGS sequence"/>
</dbReference>
<evidence type="ECO:0000256" key="3">
    <source>
        <dbReference type="PIRNR" id="PIRNR001365"/>
    </source>
</evidence>
<dbReference type="SUPFAM" id="SSF51569">
    <property type="entry name" value="Aldolase"/>
    <property type="match status" value="1"/>
</dbReference>
<dbReference type="CDD" id="cd00408">
    <property type="entry name" value="DHDPS-like"/>
    <property type="match status" value="1"/>
</dbReference>
<dbReference type="InterPro" id="IPR013785">
    <property type="entry name" value="Aldolase_TIM"/>
</dbReference>
<evidence type="ECO:0000313" key="6">
    <source>
        <dbReference type="Proteomes" id="UP000639396"/>
    </source>
</evidence>
<feature type="active site" description="Proton donor/acceptor" evidence="4">
    <location>
        <position position="140"/>
    </location>
</feature>
<organism evidence="5 6">
    <name type="scientific">Paenibacillus oceani</name>
    <dbReference type="NCBI Taxonomy" id="2772510"/>
    <lineage>
        <taxon>Bacteria</taxon>
        <taxon>Bacillati</taxon>
        <taxon>Bacillota</taxon>
        <taxon>Bacilli</taxon>
        <taxon>Bacillales</taxon>
        <taxon>Paenibacillaceae</taxon>
        <taxon>Paenibacillus</taxon>
    </lineage>
</organism>